<feature type="domain" description="Dinitrogenase iron-molybdenum cofactor biosynthesis" evidence="2">
    <location>
        <begin position="13"/>
        <end position="106"/>
    </location>
</feature>
<sequence>MNRELIAVALQRDGKVSPHAGRALIWQVYNIENGKKEAVWKIQLTEKSSLHEWHVRGDGNRHPIHGVEFAIAGSAGDGVIRRLAERNTTLLSTSETDPDKAVDAYIAHELPAPRPHNMELCTGHAVM</sequence>
<name>C5BTB9_TERTT</name>
<dbReference type="OrthoDB" id="9797941at2"/>
<evidence type="ECO:0000256" key="1">
    <source>
        <dbReference type="ARBA" id="ARBA00023231"/>
    </source>
</evidence>
<dbReference type="Proteomes" id="UP000009080">
    <property type="component" value="Chromosome"/>
</dbReference>
<dbReference type="InterPro" id="IPR036105">
    <property type="entry name" value="DiNase_FeMo-co_biosyn_sf"/>
</dbReference>
<gene>
    <name evidence="3" type="ordered locus">TERTU_1546</name>
</gene>
<dbReference type="Gene3D" id="3.30.420.130">
    <property type="entry name" value="Dinitrogenase iron-molybdenum cofactor biosynthesis domain"/>
    <property type="match status" value="1"/>
</dbReference>
<dbReference type="HOGENOM" id="CLU_104194_4_1_6"/>
<dbReference type="Pfam" id="PF02579">
    <property type="entry name" value="Nitro_FeMo-Co"/>
    <property type="match status" value="1"/>
</dbReference>
<keyword evidence="1" id="KW-0535">Nitrogen fixation</keyword>
<evidence type="ECO:0000313" key="3">
    <source>
        <dbReference type="EMBL" id="ACR14197.1"/>
    </source>
</evidence>
<keyword evidence="4" id="KW-1185">Reference proteome</keyword>
<dbReference type="STRING" id="377629.TERTU_1546"/>
<dbReference type="SUPFAM" id="SSF53146">
    <property type="entry name" value="Nitrogenase accessory factor-like"/>
    <property type="match status" value="1"/>
</dbReference>
<dbReference type="EMBL" id="CP001614">
    <property type="protein sequence ID" value="ACR14197.1"/>
    <property type="molecule type" value="Genomic_DNA"/>
</dbReference>
<dbReference type="RefSeq" id="WP_015820313.1">
    <property type="nucleotide sequence ID" value="NC_012997.1"/>
</dbReference>
<dbReference type="InterPro" id="IPR003731">
    <property type="entry name" value="Di-Nase_FeMo-co_biosynth"/>
</dbReference>
<evidence type="ECO:0000313" key="4">
    <source>
        <dbReference type="Proteomes" id="UP000009080"/>
    </source>
</evidence>
<proteinExistence type="predicted"/>
<organism evidence="3 4">
    <name type="scientific">Teredinibacter turnerae (strain ATCC 39867 / T7901)</name>
    <dbReference type="NCBI Taxonomy" id="377629"/>
    <lineage>
        <taxon>Bacteria</taxon>
        <taxon>Pseudomonadati</taxon>
        <taxon>Pseudomonadota</taxon>
        <taxon>Gammaproteobacteria</taxon>
        <taxon>Cellvibrionales</taxon>
        <taxon>Cellvibrionaceae</taxon>
        <taxon>Teredinibacter</taxon>
    </lineage>
</organism>
<dbReference type="KEGG" id="ttu:TERTU_1546"/>
<protein>
    <submittedName>
        <fullName evidence="3">Nitrogen fixation-related protein</fullName>
    </submittedName>
</protein>
<reference evidence="3 4" key="1">
    <citation type="journal article" date="2009" name="PLoS ONE">
        <title>The complete genome of Teredinibacter turnerae T7901: an intracellular endosymbiont of marine wood-boring bivalves (shipworms).</title>
        <authorList>
            <person name="Yang J.C."/>
            <person name="Madupu R."/>
            <person name="Durkin A.S."/>
            <person name="Ekborg N.A."/>
            <person name="Pedamallu C.S."/>
            <person name="Hostetler J.B."/>
            <person name="Radune D."/>
            <person name="Toms B.S."/>
            <person name="Henrissat B."/>
            <person name="Coutinho P.M."/>
            <person name="Schwarz S."/>
            <person name="Field L."/>
            <person name="Trindade-Silva A.E."/>
            <person name="Soares C.A.G."/>
            <person name="Elshahawi S."/>
            <person name="Hanora A."/>
            <person name="Schmidt E.W."/>
            <person name="Haygood M.G."/>
            <person name="Posfai J."/>
            <person name="Benner J."/>
            <person name="Madinger C."/>
            <person name="Nove J."/>
            <person name="Anton B."/>
            <person name="Chaudhary K."/>
            <person name="Foster J."/>
            <person name="Holman A."/>
            <person name="Kumar S."/>
            <person name="Lessard P.A."/>
            <person name="Luyten Y.A."/>
            <person name="Slatko B."/>
            <person name="Wood N."/>
            <person name="Wu B."/>
            <person name="Teplitski M."/>
            <person name="Mougous J.D."/>
            <person name="Ward N."/>
            <person name="Eisen J.A."/>
            <person name="Badger J.H."/>
            <person name="Distel D.L."/>
        </authorList>
    </citation>
    <scope>NUCLEOTIDE SEQUENCE [LARGE SCALE GENOMIC DNA]</scope>
    <source>
        <strain evidence="4">ATCC 39867 / T7901</strain>
    </source>
</reference>
<dbReference type="AlphaFoldDB" id="C5BTB9"/>
<dbReference type="eggNOG" id="COG1433">
    <property type="taxonomic scope" value="Bacteria"/>
</dbReference>
<evidence type="ECO:0000259" key="2">
    <source>
        <dbReference type="Pfam" id="PF02579"/>
    </source>
</evidence>
<accession>C5BTB9</accession>